<comment type="similarity">
    <text evidence="4">Belongs to the flavoredoxin family.</text>
</comment>
<organism evidence="6 7">
    <name type="scientific">Meripilus lineatus</name>
    <dbReference type="NCBI Taxonomy" id="2056292"/>
    <lineage>
        <taxon>Eukaryota</taxon>
        <taxon>Fungi</taxon>
        <taxon>Dikarya</taxon>
        <taxon>Basidiomycota</taxon>
        <taxon>Agaricomycotina</taxon>
        <taxon>Agaricomycetes</taxon>
        <taxon>Polyporales</taxon>
        <taxon>Meripilaceae</taxon>
        <taxon>Meripilus</taxon>
    </lineage>
</organism>
<evidence type="ECO:0000256" key="3">
    <source>
        <dbReference type="ARBA" id="ARBA00022643"/>
    </source>
</evidence>
<dbReference type="InterPro" id="IPR002563">
    <property type="entry name" value="Flavin_Rdtase-like_dom"/>
</dbReference>
<dbReference type="Proteomes" id="UP001212997">
    <property type="component" value="Unassembled WGS sequence"/>
</dbReference>
<gene>
    <name evidence="6" type="ORF">NLI96_g1852</name>
</gene>
<dbReference type="GO" id="GO:0010181">
    <property type="term" value="F:FMN binding"/>
    <property type="evidence" value="ECO:0007669"/>
    <property type="project" value="InterPro"/>
</dbReference>
<evidence type="ECO:0000313" key="6">
    <source>
        <dbReference type="EMBL" id="KAJ3489814.1"/>
    </source>
</evidence>
<evidence type="ECO:0000256" key="2">
    <source>
        <dbReference type="ARBA" id="ARBA00022630"/>
    </source>
</evidence>
<evidence type="ECO:0000256" key="1">
    <source>
        <dbReference type="ARBA" id="ARBA00001917"/>
    </source>
</evidence>
<dbReference type="PANTHER" id="PTHR33798">
    <property type="entry name" value="FLAVOPROTEIN OXYGENASE"/>
    <property type="match status" value="1"/>
</dbReference>
<accession>A0AAD5YKI6</accession>
<dbReference type="SUPFAM" id="SSF50475">
    <property type="entry name" value="FMN-binding split barrel"/>
    <property type="match status" value="1"/>
</dbReference>
<protein>
    <recommendedName>
        <fullName evidence="5">Flavin reductase like domain-containing protein</fullName>
    </recommendedName>
</protein>
<comment type="caution">
    <text evidence="6">The sequence shown here is derived from an EMBL/GenBank/DDBJ whole genome shotgun (WGS) entry which is preliminary data.</text>
</comment>
<evidence type="ECO:0000313" key="7">
    <source>
        <dbReference type="Proteomes" id="UP001212997"/>
    </source>
</evidence>
<name>A0AAD5YKI6_9APHY</name>
<keyword evidence="7" id="KW-1185">Reference proteome</keyword>
<reference evidence="6" key="1">
    <citation type="submission" date="2022-07" db="EMBL/GenBank/DDBJ databases">
        <title>Genome Sequence of Physisporinus lineatus.</title>
        <authorList>
            <person name="Buettner E."/>
        </authorList>
    </citation>
    <scope>NUCLEOTIDE SEQUENCE</scope>
    <source>
        <strain evidence="6">VT162</strain>
    </source>
</reference>
<dbReference type="AlphaFoldDB" id="A0AAD5YKI6"/>
<evidence type="ECO:0000259" key="5">
    <source>
        <dbReference type="Pfam" id="PF01613"/>
    </source>
</evidence>
<keyword evidence="3" id="KW-0288">FMN</keyword>
<feature type="domain" description="Flavin reductase like" evidence="5">
    <location>
        <begin position="108"/>
        <end position="234"/>
    </location>
</feature>
<dbReference type="Pfam" id="PF01613">
    <property type="entry name" value="Flavin_Reduct"/>
    <property type="match status" value="1"/>
</dbReference>
<evidence type="ECO:0000256" key="4">
    <source>
        <dbReference type="ARBA" id="ARBA00038054"/>
    </source>
</evidence>
<proteinExistence type="inferred from homology"/>
<comment type="cofactor">
    <cofactor evidence="1">
        <name>FMN</name>
        <dbReference type="ChEBI" id="CHEBI:58210"/>
    </cofactor>
</comment>
<dbReference type="InterPro" id="IPR012349">
    <property type="entry name" value="Split_barrel_FMN-bd"/>
</dbReference>
<sequence>MATDLPSYTNDSFKYTLPPNPSFHYGQSVDSTPQGKEWVEGEKDGWKVIDTSKEDPLKVVRKLIVLNAPSVFSFWGGIVSSHDQRNHSSSSGIRLLNCGRRNGEPRLIQVSAYPPVVSVSVSNHPNKGFTNKDTSRNIKATKQFTVNIISEAWVANANVCSIDTPPEVSEWPISGLTKEPSLHVKPARVKESAFSMECELFQVHDIVHPSNGLATTVLILGHVKYIHVRKDMLNERGNVDPGKLKPVGRLGDILFASVGGGYRIPRPVWKDESEKVLAVNKEKDASGKAESNL</sequence>
<dbReference type="PANTHER" id="PTHR33798:SF5">
    <property type="entry name" value="FLAVIN REDUCTASE LIKE DOMAIN-CONTAINING PROTEIN"/>
    <property type="match status" value="1"/>
</dbReference>
<keyword evidence="2" id="KW-0285">Flavoprotein</keyword>
<dbReference type="Gene3D" id="2.30.110.10">
    <property type="entry name" value="Electron Transport, Fmn-binding Protein, Chain A"/>
    <property type="match status" value="1"/>
</dbReference>
<dbReference type="EMBL" id="JANAWD010000038">
    <property type="protein sequence ID" value="KAJ3489814.1"/>
    <property type="molecule type" value="Genomic_DNA"/>
</dbReference>